<dbReference type="OrthoDB" id="5638848at2"/>
<evidence type="ECO:0000259" key="1">
    <source>
        <dbReference type="Pfam" id="PF13521"/>
    </source>
</evidence>
<evidence type="ECO:0000313" key="2">
    <source>
        <dbReference type="EMBL" id="AWG21621.1"/>
    </source>
</evidence>
<sequence>MQKNIIVLIGGPGTGKSSILNQLIDKGFCCYPEISREITLEAKKNGIDQLFLADPLLFSRLLLEGRQKQYEGALQEPHSNVFIDRGVPDILAYMHFINQDYPENFTTACEECKYTKIFMLSPWEEIYKIDDARYETYTEAEKVHQCIVDAYRSFGYDPIEVPQDSVENRVDFILNALEDIL</sequence>
<dbReference type="Pfam" id="PF13521">
    <property type="entry name" value="AAA_28"/>
    <property type="match status" value="1"/>
</dbReference>
<proteinExistence type="predicted"/>
<dbReference type="AlphaFoldDB" id="A0A2S1LD43"/>
<organism evidence="2 3">
    <name type="scientific">Flavobacterium faecale</name>
    <dbReference type="NCBI Taxonomy" id="1355330"/>
    <lineage>
        <taxon>Bacteria</taxon>
        <taxon>Pseudomonadati</taxon>
        <taxon>Bacteroidota</taxon>
        <taxon>Flavobacteriia</taxon>
        <taxon>Flavobacteriales</taxon>
        <taxon>Flavobacteriaceae</taxon>
        <taxon>Flavobacterium</taxon>
    </lineage>
</organism>
<dbReference type="RefSeq" id="WP_108740559.1">
    <property type="nucleotide sequence ID" value="NZ_CP020918.1"/>
</dbReference>
<reference evidence="2 3" key="1">
    <citation type="submission" date="2017-04" db="EMBL/GenBank/DDBJ databases">
        <title>Compelte genome sequence of WV33.</title>
        <authorList>
            <person name="Lee P.C."/>
        </authorList>
    </citation>
    <scope>NUCLEOTIDE SEQUENCE [LARGE SCALE GENOMIC DNA]</scope>
    <source>
        <strain evidence="2 3">WV33</strain>
    </source>
</reference>
<dbReference type="KEGG" id="ffa:FFWV33_08780"/>
<keyword evidence="3" id="KW-1185">Reference proteome</keyword>
<dbReference type="InterPro" id="IPR027417">
    <property type="entry name" value="P-loop_NTPase"/>
</dbReference>
<dbReference type="Proteomes" id="UP000244527">
    <property type="component" value="Chromosome"/>
</dbReference>
<dbReference type="InterPro" id="IPR038727">
    <property type="entry name" value="NadR/Ttd14_AAA_dom"/>
</dbReference>
<name>A0A2S1LD43_9FLAO</name>
<dbReference type="SUPFAM" id="SSF52540">
    <property type="entry name" value="P-loop containing nucleoside triphosphate hydrolases"/>
    <property type="match status" value="1"/>
</dbReference>
<dbReference type="EMBL" id="CP020918">
    <property type="protein sequence ID" value="AWG21621.1"/>
    <property type="molecule type" value="Genomic_DNA"/>
</dbReference>
<evidence type="ECO:0000313" key="3">
    <source>
        <dbReference type="Proteomes" id="UP000244527"/>
    </source>
</evidence>
<dbReference type="Gene3D" id="3.40.50.300">
    <property type="entry name" value="P-loop containing nucleotide triphosphate hydrolases"/>
    <property type="match status" value="1"/>
</dbReference>
<accession>A0A2S1LD43</accession>
<protein>
    <submittedName>
        <fullName evidence="2">ATPase</fullName>
    </submittedName>
</protein>
<gene>
    <name evidence="2" type="ORF">FFWV33_08780</name>
</gene>
<feature type="domain" description="NadR/Ttd14 AAA" evidence="1">
    <location>
        <begin position="6"/>
        <end position="169"/>
    </location>
</feature>